<dbReference type="EMBL" id="CP000088">
    <property type="protein sequence ID" value="AAZ55321.1"/>
    <property type="molecule type" value="Genomic_DNA"/>
</dbReference>
<dbReference type="eggNOG" id="COG1028">
    <property type="taxonomic scope" value="Bacteria"/>
</dbReference>
<sequence>MCRGGGAHTDDDTTPLRKDATMRRFEGRIAAIVGGGSGMGRAISHRLASEGATVYVADLSEESAKKVAEEITAQGGKAVPVQVDATNNDSLRALFDRIRSDHGVLHVLHAQVGMPGPGGIETSDEEWQKNIDVNIKSAYYTCTLGYDLLKSANGKGSITMTSSTSALVGSPFSPIYSLTKGSLVPFARALALKGAPDGIRVNVICPGTVQTPMLAQFFGREPGADVSELTKDFIKNIPLGRGAQPEEIASVIAFLASDDASYVTGVTIPVDGGLTAK</sequence>
<dbReference type="STRING" id="269800.Tfu_1283"/>
<dbReference type="Pfam" id="PF13561">
    <property type="entry name" value="adh_short_C2"/>
    <property type="match status" value="1"/>
</dbReference>
<evidence type="ECO:0000256" key="2">
    <source>
        <dbReference type="ARBA" id="ARBA00023002"/>
    </source>
</evidence>
<dbReference type="PANTHER" id="PTHR24321">
    <property type="entry name" value="DEHYDROGENASES, SHORT CHAIN"/>
    <property type="match status" value="1"/>
</dbReference>
<name>Q47QE8_THEFY</name>
<dbReference type="HOGENOM" id="CLU_010194_1_2_11"/>
<evidence type="ECO:0000313" key="3">
    <source>
        <dbReference type="EMBL" id="AAZ55321.1"/>
    </source>
</evidence>
<dbReference type="InterPro" id="IPR002347">
    <property type="entry name" value="SDR_fam"/>
</dbReference>
<gene>
    <name evidence="3" type="ordered locus">Tfu_1283</name>
</gene>
<dbReference type="AlphaFoldDB" id="Q47QE8"/>
<dbReference type="PANTHER" id="PTHR24321:SF8">
    <property type="entry name" value="ESTRADIOL 17-BETA-DEHYDROGENASE 8-RELATED"/>
    <property type="match status" value="1"/>
</dbReference>
<proteinExistence type="inferred from homology"/>
<evidence type="ECO:0000256" key="1">
    <source>
        <dbReference type="ARBA" id="ARBA00006484"/>
    </source>
</evidence>
<accession>Q47QE8</accession>
<dbReference type="SUPFAM" id="SSF51735">
    <property type="entry name" value="NAD(P)-binding Rossmann-fold domains"/>
    <property type="match status" value="1"/>
</dbReference>
<dbReference type="KEGG" id="tfu:Tfu_1283"/>
<dbReference type="GO" id="GO:0016491">
    <property type="term" value="F:oxidoreductase activity"/>
    <property type="evidence" value="ECO:0007669"/>
    <property type="project" value="UniProtKB-KW"/>
</dbReference>
<dbReference type="PRINTS" id="PR00081">
    <property type="entry name" value="GDHRDH"/>
</dbReference>
<dbReference type="CDD" id="cd05233">
    <property type="entry name" value="SDR_c"/>
    <property type="match status" value="1"/>
</dbReference>
<organism evidence="3">
    <name type="scientific">Thermobifida fusca (strain YX)</name>
    <dbReference type="NCBI Taxonomy" id="269800"/>
    <lineage>
        <taxon>Bacteria</taxon>
        <taxon>Bacillati</taxon>
        <taxon>Actinomycetota</taxon>
        <taxon>Actinomycetes</taxon>
        <taxon>Streptosporangiales</taxon>
        <taxon>Nocardiopsidaceae</taxon>
        <taxon>Thermobifida</taxon>
    </lineage>
</organism>
<reference evidence="3" key="1">
    <citation type="submission" date="2005-07" db="EMBL/GenBank/DDBJ databases">
        <title>Complete sequence of Thermobifida fusca YX.</title>
        <authorList>
            <consortium name="US DOE Joint Genome Institute"/>
            <person name="Copeland A."/>
            <person name="Lucas S."/>
            <person name="Lapidus A."/>
            <person name="Barry K."/>
            <person name="Detter J.C."/>
            <person name="Glavina T."/>
            <person name="Hammon N."/>
            <person name="Israni S."/>
            <person name="Pitluck S."/>
            <person name="Di Bartolo G."/>
            <person name="Chain P."/>
            <person name="Schmutz J."/>
            <person name="Larimer F."/>
            <person name="Land M."/>
            <person name="Lykidis A."/>
            <person name="Richardson P."/>
        </authorList>
    </citation>
    <scope>NUCLEOTIDE SEQUENCE</scope>
    <source>
        <strain evidence="3">YX</strain>
    </source>
</reference>
<comment type="similarity">
    <text evidence="1">Belongs to the short-chain dehydrogenases/reductases (SDR) family.</text>
</comment>
<dbReference type="FunFam" id="3.40.50.720:FF:000084">
    <property type="entry name" value="Short-chain dehydrogenase reductase"/>
    <property type="match status" value="1"/>
</dbReference>
<dbReference type="InterPro" id="IPR036291">
    <property type="entry name" value="NAD(P)-bd_dom_sf"/>
</dbReference>
<dbReference type="Gene3D" id="3.40.50.720">
    <property type="entry name" value="NAD(P)-binding Rossmann-like Domain"/>
    <property type="match status" value="1"/>
</dbReference>
<keyword evidence="2" id="KW-0560">Oxidoreductase</keyword>
<protein>
    <submittedName>
        <fullName evidence="3">Probable short-chain type dehydrogenase/reductase</fullName>
    </submittedName>
</protein>